<feature type="compositionally biased region" description="Low complexity" evidence="11">
    <location>
        <begin position="234"/>
        <end position="243"/>
    </location>
</feature>
<dbReference type="GO" id="GO:0008270">
    <property type="term" value="F:zinc ion binding"/>
    <property type="evidence" value="ECO:0007669"/>
    <property type="project" value="UniProtKB-UniRule"/>
</dbReference>
<feature type="non-terminal residue" evidence="13">
    <location>
        <position position="2838"/>
    </location>
</feature>
<evidence type="ECO:0000256" key="3">
    <source>
        <dbReference type="ARBA" id="ARBA00022679"/>
    </source>
</evidence>
<dbReference type="PANTHER" id="PTHR21497">
    <property type="entry name" value="UBIQUITIN LIGASE E3 ALPHA-RELATED"/>
    <property type="match status" value="1"/>
</dbReference>
<evidence type="ECO:0000256" key="2">
    <source>
        <dbReference type="ARBA" id="ARBA00004906"/>
    </source>
</evidence>
<feature type="compositionally biased region" description="Polar residues" evidence="11">
    <location>
        <begin position="392"/>
        <end position="426"/>
    </location>
</feature>
<feature type="compositionally biased region" description="Polar residues" evidence="11">
    <location>
        <begin position="315"/>
        <end position="341"/>
    </location>
</feature>
<proteinExistence type="inferred from homology"/>
<evidence type="ECO:0000259" key="12">
    <source>
        <dbReference type="PROSITE" id="PS51157"/>
    </source>
</evidence>
<keyword evidence="7 10" id="KW-0862">Zinc</keyword>
<evidence type="ECO:0000256" key="1">
    <source>
        <dbReference type="ARBA" id="ARBA00000900"/>
    </source>
</evidence>
<organism evidence="13 14">
    <name type="scientific">Ambispora gerdemannii</name>
    <dbReference type="NCBI Taxonomy" id="144530"/>
    <lineage>
        <taxon>Eukaryota</taxon>
        <taxon>Fungi</taxon>
        <taxon>Fungi incertae sedis</taxon>
        <taxon>Mucoromycota</taxon>
        <taxon>Glomeromycotina</taxon>
        <taxon>Glomeromycetes</taxon>
        <taxon>Archaeosporales</taxon>
        <taxon>Ambisporaceae</taxon>
        <taxon>Ambispora</taxon>
    </lineage>
</organism>
<evidence type="ECO:0000256" key="11">
    <source>
        <dbReference type="SAM" id="MobiDB-lite"/>
    </source>
</evidence>
<keyword evidence="5 10" id="KW-0863">Zinc-finger</keyword>
<dbReference type="Pfam" id="PF02617">
    <property type="entry name" value="ClpS"/>
    <property type="match status" value="1"/>
</dbReference>
<dbReference type="EMBL" id="CAJVPL010001156">
    <property type="protein sequence ID" value="CAG8556007.1"/>
    <property type="molecule type" value="Genomic_DNA"/>
</dbReference>
<evidence type="ECO:0000256" key="7">
    <source>
        <dbReference type="ARBA" id="ARBA00022833"/>
    </source>
</evidence>
<feature type="compositionally biased region" description="Low complexity" evidence="11">
    <location>
        <begin position="342"/>
        <end position="369"/>
    </location>
</feature>
<keyword evidence="6 10" id="KW-0833">Ubl conjugation pathway</keyword>
<comment type="similarity">
    <text evidence="8 10">Belongs to the E3 ubiquitin-protein ligase UBR1-like family.</text>
</comment>
<dbReference type="GO" id="GO:0016567">
    <property type="term" value="P:protein ubiquitination"/>
    <property type="evidence" value="ECO:0007669"/>
    <property type="project" value="UniProtKB-UniRule"/>
</dbReference>
<dbReference type="EC" id="2.3.2.27" evidence="10"/>
<dbReference type="Gene3D" id="3.30.1390.10">
    <property type="match status" value="1"/>
</dbReference>
<dbReference type="Proteomes" id="UP000789831">
    <property type="component" value="Unassembled WGS sequence"/>
</dbReference>
<dbReference type="PROSITE" id="PS51157">
    <property type="entry name" value="ZF_UBR"/>
    <property type="match status" value="1"/>
</dbReference>
<feature type="region of interest" description="Disordered" evidence="11">
    <location>
        <begin position="2203"/>
        <end position="2246"/>
    </location>
</feature>
<dbReference type="Pfam" id="PF18995">
    <property type="entry name" value="PRT6_C"/>
    <property type="match status" value="1"/>
</dbReference>
<dbReference type="InterPro" id="IPR003126">
    <property type="entry name" value="Znf_UBR"/>
</dbReference>
<keyword evidence="4 10" id="KW-0479">Metal-binding</keyword>
<dbReference type="Pfam" id="PF22960">
    <property type="entry name" value="WHD_UBR1"/>
    <property type="match status" value="1"/>
</dbReference>
<evidence type="ECO:0000256" key="6">
    <source>
        <dbReference type="ARBA" id="ARBA00022786"/>
    </source>
</evidence>
<evidence type="ECO:0000256" key="9">
    <source>
        <dbReference type="PROSITE-ProRule" id="PRU00508"/>
    </source>
</evidence>
<dbReference type="InterPro" id="IPR056437">
    <property type="entry name" value="Znf-C2H2_ZNF598/HEL2"/>
</dbReference>
<sequence>DPEKPYQDYNTEDIPFTDKQLNISCETEQMLDDSIFLLKFNCPDRNCVITCEGGWPVLKRHCKQVHNKHLCHLCTQFKKVFAHEQSLFTKNQLDRHYRQGDQYGQSGFKGHPQCEFCQISFYGDDELYDHCRDRHQQCEICKKRGIRHEYYVDYDSLAEHFREQHYLCNDPDCLAQKVIVFETDIDLKAHEVEVHGSSFAGQRAKHEVRRIEVNISYTDSRERRRSIERELRPASSSTASFSSSHHQFPPFFISRQQRLESEANRARILQLNSEANRLESENRARILHASSQEMIGTENAEQINETQSSTSSSSLKNTVETRVAETKSNNDFPALNQLTMLTSTTKGSTQQQAGSSQSKAGSTSQASKQNQIFPDFPKLNSISNKNQEKPTAGTSSSGKQEKGQNGTLTENGQSVVEKQKTDQTTPLKGKNPDQPASSNSINQLMPAKAYNTVVAHDKTKQSWTEKEIIAQHAIYIQRITEFLNKDDSKLSRFKSLTSAFKKTLIDAKDFIDDIWPLFNKNSEIVGKVVSGLADLLDSETVKKNLLSAWEDRKATSNISAKKSNSETKTARVLVIKSSTHPPNSLVWDKGLNSASKSKTSYNKNNSSFPTLAAATVVGNSGINNAWKGNRPQFIRTESSKAGASEITSSSEQSVSFRRGKPIKLEDVTNGGEEFPSLIKAKPSSSERQAGGDSSAEHRSNHTPITLNPNFNSSLSHYLQVCPQSFGYRLTEVAQQKILAKLFSEFWSQNENYVKLFFPNGVGEGSEAYKLNHTQNDLGIEYSPAHRGRSCGHIFKKGESVYRCRNCSLDVTCVFCSRCYHATNHEGHDISFSIHNGHGGCCDCGDPEAWRVPINCIYHAPDPSVTESFELEKKRFEENLPQDLLTSIHNTISTVLEFILDTLSTSPKEKIPPRSIDEVKQEALATACAIGNNTVEDMEQEKMFAVVLWNDEHHSFNEVIDQVTAAIECSEADAKRITERVDSYGRDIVMLSENIQKLLDIARQISPIGLAVTIRSARDTFREEMCGLLINWLKDLANGKVGSHSTLLRDIICKELTKEWKKDPKSKIIKSVQPYRIDQDEYMIYEDDVMERAGGDDEGQVDQDQLSDCNQSGGDYEMIAADELLDSTEPMDEDDNIIIKQKASDFLKELRLDKLLTLDHRLWKEARSGLRDLYTATLIVNLEYKKILGIRFVRNYMKLVDAFLTQDREPEHSIILFTVQFFTVPTIATTLVKNYNFLSTIFTILRDFFIANQINGLGNIESNAKLNCESDSFKNRRYFHIFCDLRYIIGMANVRKIVPKSPYNLQEYLDLIGLFQGMNPNIRAAQQHVEYENDSWMNAFNVTLQLAKSCRQFSSCYVSDTRLLTDTIRIVLRKIYLWSSRRDIKNENEGEKMNETSLRGTHIQQSRDTWSSVFQYPETNNDNRKVGLRQQEFHEVGFPSNPYIPTFKVVKFNVTSQPVSFHHPLHWFLGELLEHIELLNDETLRQHGWDSFQNMILSFDVENDEDIDRAKEKILEIFDYPLRVLVLLVQIRSGLWVRNGFGIRGQCLHYREVSLRENTYDEDVFLIQTAFILNEPNLMLATILDRFDMVDWFGGKISHQVYDNLQLIFMAEELLTLLIVCVSERGTAAGLTTKQKIRREIIHSLCLSPLAYSELIKRIPERLHEDSSFDEILGQLATHRNPDSLTDHGTYELRDEFYDEVDLYFVHYSRNNREETEEALRNRLKKKMGASSMPSPAPLIVPKLIPITNGPFVRLGNFLHARLMNQIIFYALWHVKHDKIKSDTLVDEALHLVMLALVDENNDIARESKRKGKQKATSSSLSSQISITLDKERPGFMHYAVSDYFPVDIDSSFHSEGINLLTLLLQLSTDPLFKEFLPKFEFITNNFETNGNEDVKLIISTHRDRQRAELKAKEGKEKGLSDFERKKLAAKERQAKIMEQFAKAQQSFIEKHEDLYEEDEEMGENWEFAADEGHSEDKEKLNTETIWSYPTGTCILCQEETNLSALYGMLGLIQPSNMLRTTPFDNKDHMVEILDLPESLDRKYERKQPFGVASTAFSTNENTKYGETLQNDLIKGFPTKSCKKGLYASTCGHLMHVKCFETYFASIEQRHQSQLARNHPEEAARKEFMCPLCRSLGNALLPIVWKGKKETYPGVLETKVDFEKWLNEEIGDMMDALSQFSEINAVPPHTSKISNFMPDPIRSNSSLSGLINGGRLPDESREMMNNVNLPDNSQNTQRRRNSSSAGRIREAITQFMTDIWRAPPVLPTASDDDNNRETHMDPSAISPAVVPEEYDHESMRKIYERLCDVIRLSYQRIPANESSTSNDVSMKGIDKLWNLYSYTISCVEIHQRGIDSMTSEGLPATTLLDGINTKTLTLLRIISETILTCSDIISKGTSGKLKRITTKRLGQLFYGYPESQSQQITSLAGKSKSIAHDYPLLLEDAFILLCELCVNSSDYGIQSEVHNLMQLMYYAELVRVIIAIGDAAIDEQTKAWRKDARLQQQSSSKKKQETLQDFIIWTLEQVGNNKADISSFLEDVDEFVLEKMIRSFCLPYLRKCVILMHTKFGVVFPKTGSEVDIDDEFTRLSQILRLPSIKEIFATLLTSTKEESTLVAIVSGWCEHLKQRRIEVNRVKFTPSSSQTIYLGSVPVNSTPLSSFYPSSPYYTLPQPPIRINHPAIFELVGLPQRLDLLFETSLRKVCQKCNTVPNDPALCLLCGTFVCFQSYCCSERESGECNSHARSCGGDIGIYFLVKKWVILLLHLNNGCFMNPPYLDKHGEVDLGLKRGRPQFLNLRRYDEIRNLWLTHEIPIRVARKIEQSFDLGGWSTFDLGGWTTM</sequence>
<comment type="catalytic activity">
    <reaction evidence="1 10">
        <text>S-ubiquitinyl-[E2 ubiquitin-conjugating enzyme]-L-cysteine + [acceptor protein]-L-lysine = [E2 ubiquitin-conjugating enzyme]-L-cysteine + N(6)-ubiquitinyl-[acceptor protein]-L-lysine.</text>
        <dbReference type="EC" id="2.3.2.27"/>
    </reaction>
</comment>
<comment type="caution">
    <text evidence="13">The sequence shown here is derived from an EMBL/GenBank/DDBJ whole genome shotgun (WGS) entry which is preliminary data.</text>
</comment>
<evidence type="ECO:0000313" key="14">
    <source>
        <dbReference type="Proteomes" id="UP000789831"/>
    </source>
</evidence>
<comment type="pathway">
    <text evidence="2 10">Protein modification; protein ubiquitination.</text>
</comment>
<dbReference type="Gene3D" id="1.10.10.2670">
    <property type="entry name" value="E3 ubiquitin-protein ligase"/>
    <property type="match status" value="1"/>
</dbReference>
<evidence type="ECO:0000256" key="4">
    <source>
        <dbReference type="ARBA" id="ARBA00022723"/>
    </source>
</evidence>
<dbReference type="OrthoDB" id="26387at2759"/>
<dbReference type="InterPro" id="IPR057634">
    <property type="entry name" value="PAH_ZNF598/HEL2"/>
</dbReference>
<dbReference type="FunFam" id="2.10.110.30:FF:000002">
    <property type="entry name" value="Putative e3 ubiquitin-protein ligase ubr3"/>
    <property type="match status" value="1"/>
</dbReference>
<dbReference type="InterPro" id="IPR036390">
    <property type="entry name" value="WH_DNA-bd_sf"/>
</dbReference>
<feature type="compositionally biased region" description="Low complexity" evidence="11">
    <location>
        <begin position="644"/>
        <end position="655"/>
    </location>
</feature>
<dbReference type="InterPro" id="IPR013087">
    <property type="entry name" value="Znf_C2H2_type"/>
</dbReference>
<dbReference type="SMART" id="SM00355">
    <property type="entry name" value="ZnF_C2H2"/>
    <property type="match status" value="4"/>
</dbReference>
<evidence type="ECO:0000256" key="5">
    <source>
        <dbReference type="ARBA" id="ARBA00022771"/>
    </source>
</evidence>
<dbReference type="InterPro" id="IPR042065">
    <property type="entry name" value="E3_ELL-like"/>
</dbReference>
<feature type="compositionally biased region" description="Basic and acidic residues" evidence="11">
    <location>
        <begin position="223"/>
        <end position="232"/>
    </location>
</feature>
<evidence type="ECO:0000256" key="8">
    <source>
        <dbReference type="ARBA" id="ARBA00046341"/>
    </source>
</evidence>
<dbReference type="InterPro" id="IPR044046">
    <property type="entry name" value="E3_ligase_UBR-like_C"/>
</dbReference>
<dbReference type="SUPFAM" id="SSF46785">
    <property type="entry name" value="Winged helix' DNA-binding domain"/>
    <property type="match status" value="1"/>
</dbReference>
<dbReference type="Gene3D" id="2.10.110.30">
    <property type="match status" value="1"/>
</dbReference>
<dbReference type="GO" id="GO:0005737">
    <property type="term" value="C:cytoplasm"/>
    <property type="evidence" value="ECO:0007669"/>
    <property type="project" value="TreeGrafter"/>
</dbReference>
<dbReference type="GO" id="GO:0071596">
    <property type="term" value="P:ubiquitin-dependent protein catabolic process via the N-end rule pathway"/>
    <property type="evidence" value="ECO:0007669"/>
    <property type="project" value="UniProtKB-UniRule"/>
</dbReference>
<reference evidence="13" key="1">
    <citation type="submission" date="2021-06" db="EMBL/GenBank/DDBJ databases">
        <authorList>
            <person name="Kallberg Y."/>
            <person name="Tangrot J."/>
            <person name="Rosling A."/>
        </authorList>
    </citation>
    <scope>NUCLEOTIDE SEQUENCE</scope>
    <source>
        <strain evidence="13">MT106</strain>
    </source>
</reference>
<dbReference type="InterPro" id="IPR039164">
    <property type="entry name" value="UBR1-like"/>
</dbReference>
<dbReference type="InterPro" id="IPR014719">
    <property type="entry name" value="Ribosomal_bL12_C/ClpS-like"/>
</dbReference>
<feature type="region of interest" description="Disordered" evidence="11">
    <location>
        <begin position="637"/>
        <end position="705"/>
    </location>
</feature>
<keyword evidence="14" id="KW-1185">Reference proteome</keyword>
<dbReference type="InterPro" id="IPR003769">
    <property type="entry name" value="ClpS_core"/>
</dbReference>
<accession>A0A9N9B5C1</accession>
<dbReference type="PROSITE" id="PS00028">
    <property type="entry name" value="ZINC_FINGER_C2H2_1"/>
    <property type="match status" value="1"/>
</dbReference>
<dbReference type="CDD" id="cd19673">
    <property type="entry name" value="UBR-box_UBR3"/>
    <property type="match status" value="1"/>
</dbReference>
<name>A0A9N9B5C1_9GLOM</name>
<evidence type="ECO:0000313" key="13">
    <source>
        <dbReference type="EMBL" id="CAG8556007.1"/>
    </source>
</evidence>
<protein>
    <recommendedName>
        <fullName evidence="10">E3 ubiquitin-protein ligase</fullName>
        <ecNumber evidence="10">2.3.2.27</ecNumber>
    </recommendedName>
</protein>
<dbReference type="PANTHER" id="PTHR21497:SF24">
    <property type="entry name" value="E3 UBIQUITIN-PROTEIN LIGASE UBR1"/>
    <property type="match status" value="1"/>
</dbReference>
<dbReference type="Pfam" id="PF23202">
    <property type="entry name" value="PAH_ZNF598"/>
    <property type="match status" value="1"/>
</dbReference>
<dbReference type="SMART" id="SM00396">
    <property type="entry name" value="ZnF_UBR1"/>
    <property type="match status" value="1"/>
</dbReference>
<gene>
    <name evidence="13" type="ORF">AGERDE_LOCUS6912</name>
</gene>
<dbReference type="GO" id="GO:0000151">
    <property type="term" value="C:ubiquitin ligase complex"/>
    <property type="evidence" value="ECO:0007669"/>
    <property type="project" value="TreeGrafter"/>
</dbReference>
<dbReference type="SUPFAM" id="SSF54736">
    <property type="entry name" value="ClpS-like"/>
    <property type="match status" value="1"/>
</dbReference>
<comment type="function">
    <text evidence="10">Ubiquitin ligase protein which is a component of the N-end rule pathway. Recognizes and binds to proteins bearing specific N-terminal residues that are destabilizing according to the N-end rule, leading to their ubiquitination and subsequent degradation.</text>
</comment>
<dbReference type="Pfam" id="PF23230">
    <property type="entry name" value="zf-C2H2_13"/>
    <property type="match status" value="1"/>
</dbReference>
<feature type="region of interest" description="Disordered" evidence="11">
    <location>
        <begin position="302"/>
        <end position="440"/>
    </location>
</feature>
<dbReference type="Pfam" id="PF02207">
    <property type="entry name" value="zf-UBR"/>
    <property type="match status" value="1"/>
</dbReference>
<feature type="compositionally biased region" description="Low complexity" evidence="11">
    <location>
        <begin position="2203"/>
        <end position="2214"/>
    </location>
</feature>
<dbReference type="InterPro" id="IPR055194">
    <property type="entry name" value="UBR1-like_WH"/>
</dbReference>
<feature type="domain" description="UBR-type" evidence="12">
    <location>
        <begin position="788"/>
        <end position="860"/>
    </location>
</feature>
<feature type="region of interest" description="Disordered" evidence="11">
    <location>
        <begin position="223"/>
        <end position="243"/>
    </location>
</feature>
<feature type="zinc finger region" description="UBR-type" evidence="9">
    <location>
        <begin position="788"/>
        <end position="860"/>
    </location>
</feature>
<dbReference type="CDD" id="cd16482">
    <property type="entry name" value="RING-H2_UBR1-like"/>
    <property type="match status" value="1"/>
</dbReference>
<dbReference type="GO" id="GO:0061630">
    <property type="term" value="F:ubiquitin protein ligase activity"/>
    <property type="evidence" value="ECO:0007669"/>
    <property type="project" value="UniProtKB-UniRule"/>
</dbReference>
<evidence type="ECO:0000256" key="10">
    <source>
        <dbReference type="RuleBase" id="RU366018"/>
    </source>
</evidence>
<keyword evidence="3 10" id="KW-0808">Transferase</keyword>